<evidence type="ECO:0000256" key="5">
    <source>
        <dbReference type="SAM" id="Phobius"/>
    </source>
</evidence>
<keyword evidence="4 5" id="KW-0472">Membrane</keyword>
<keyword evidence="2 5" id="KW-0812">Transmembrane</keyword>
<dbReference type="InterPro" id="IPR038665">
    <property type="entry name" value="Voltage-dep_anion_channel_sf"/>
</dbReference>
<evidence type="ECO:0000256" key="2">
    <source>
        <dbReference type="ARBA" id="ARBA00022692"/>
    </source>
</evidence>
<dbReference type="Gene3D" id="1.50.10.150">
    <property type="entry name" value="Voltage-dependent anion channel"/>
    <property type="match status" value="1"/>
</dbReference>
<evidence type="ECO:0000313" key="6">
    <source>
        <dbReference type="EMBL" id="KAF2434635.1"/>
    </source>
</evidence>
<organism evidence="6 7">
    <name type="scientific">Tothia fuscella</name>
    <dbReference type="NCBI Taxonomy" id="1048955"/>
    <lineage>
        <taxon>Eukaryota</taxon>
        <taxon>Fungi</taxon>
        <taxon>Dikarya</taxon>
        <taxon>Ascomycota</taxon>
        <taxon>Pezizomycotina</taxon>
        <taxon>Dothideomycetes</taxon>
        <taxon>Pleosporomycetidae</taxon>
        <taxon>Venturiales</taxon>
        <taxon>Cylindrosympodiaceae</taxon>
        <taxon>Tothia</taxon>
    </lineage>
</organism>
<evidence type="ECO:0000256" key="3">
    <source>
        <dbReference type="ARBA" id="ARBA00022989"/>
    </source>
</evidence>
<comment type="caution">
    <text evidence="6">The sequence shown here is derived from an EMBL/GenBank/DDBJ whole genome shotgun (WGS) entry which is preliminary data.</text>
</comment>
<gene>
    <name evidence="6" type="ORF">EJ08DRAFT_474068</name>
</gene>
<keyword evidence="3 5" id="KW-1133">Transmembrane helix</keyword>
<dbReference type="OrthoDB" id="2901184at2759"/>
<dbReference type="EMBL" id="MU007016">
    <property type="protein sequence ID" value="KAF2434635.1"/>
    <property type="molecule type" value="Genomic_DNA"/>
</dbReference>
<protein>
    <submittedName>
        <fullName evidence="6">Uncharacterized protein</fullName>
    </submittedName>
</protein>
<comment type="subcellular location">
    <subcellularLocation>
        <location evidence="1">Membrane</location>
        <topology evidence="1">Multi-pass membrane protein</topology>
    </subcellularLocation>
</comment>
<dbReference type="GO" id="GO:0015140">
    <property type="term" value="F:malate transmembrane transporter activity"/>
    <property type="evidence" value="ECO:0007669"/>
    <property type="project" value="InterPro"/>
</dbReference>
<evidence type="ECO:0000256" key="4">
    <source>
        <dbReference type="ARBA" id="ARBA00023136"/>
    </source>
</evidence>
<dbReference type="GO" id="GO:0016020">
    <property type="term" value="C:membrane"/>
    <property type="evidence" value="ECO:0007669"/>
    <property type="project" value="UniProtKB-SubCell"/>
</dbReference>
<evidence type="ECO:0000313" key="7">
    <source>
        <dbReference type="Proteomes" id="UP000800235"/>
    </source>
</evidence>
<feature type="transmembrane region" description="Helical" evidence="5">
    <location>
        <begin position="49"/>
        <end position="68"/>
    </location>
</feature>
<sequence>MDAIPPALGSSTRQRRLTANTLDAQRGTLQTSKTTLHEDLTFRDRTHHFIWAPFTTTMSTGGISVLLYATPHSFKGFNTIGTVIFLFNLILFISFCAAISTRFILFPKTFLSSLSHPTESMLKLGCSRNP</sequence>
<dbReference type="AlphaFoldDB" id="A0A9P4NY87"/>
<feature type="transmembrane region" description="Helical" evidence="5">
    <location>
        <begin position="80"/>
        <end position="105"/>
    </location>
</feature>
<dbReference type="Pfam" id="PF03595">
    <property type="entry name" value="SLAC1"/>
    <property type="match status" value="1"/>
</dbReference>
<keyword evidence="7" id="KW-1185">Reference proteome</keyword>
<dbReference type="PANTHER" id="PTHR31162">
    <property type="entry name" value="MALIC ACID TRANSPORT PROTEIN-RELATED"/>
    <property type="match status" value="1"/>
</dbReference>
<proteinExistence type="predicted"/>
<evidence type="ECO:0000256" key="1">
    <source>
        <dbReference type="ARBA" id="ARBA00004141"/>
    </source>
</evidence>
<reference evidence="6" key="1">
    <citation type="journal article" date="2020" name="Stud. Mycol.">
        <title>101 Dothideomycetes genomes: a test case for predicting lifestyles and emergence of pathogens.</title>
        <authorList>
            <person name="Haridas S."/>
            <person name="Albert R."/>
            <person name="Binder M."/>
            <person name="Bloem J."/>
            <person name="Labutti K."/>
            <person name="Salamov A."/>
            <person name="Andreopoulos B."/>
            <person name="Baker S."/>
            <person name="Barry K."/>
            <person name="Bills G."/>
            <person name="Bluhm B."/>
            <person name="Cannon C."/>
            <person name="Castanera R."/>
            <person name="Culley D."/>
            <person name="Daum C."/>
            <person name="Ezra D."/>
            <person name="Gonzalez J."/>
            <person name="Henrissat B."/>
            <person name="Kuo A."/>
            <person name="Liang C."/>
            <person name="Lipzen A."/>
            <person name="Lutzoni F."/>
            <person name="Magnuson J."/>
            <person name="Mondo S."/>
            <person name="Nolan M."/>
            <person name="Ohm R."/>
            <person name="Pangilinan J."/>
            <person name="Park H.-J."/>
            <person name="Ramirez L."/>
            <person name="Alfaro M."/>
            <person name="Sun H."/>
            <person name="Tritt A."/>
            <person name="Yoshinaga Y."/>
            <person name="Zwiers L.-H."/>
            <person name="Turgeon B."/>
            <person name="Goodwin S."/>
            <person name="Spatafora J."/>
            <person name="Crous P."/>
            <person name="Grigoriev I."/>
        </authorList>
    </citation>
    <scope>NUCLEOTIDE SEQUENCE</scope>
    <source>
        <strain evidence="6">CBS 130266</strain>
    </source>
</reference>
<dbReference type="Proteomes" id="UP000800235">
    <property type="component" value="Unassembled WGS sequence"/>
</dbReference>
<dbReference type="InterPro" id="IPR004695">
    <property type="entry name" value="SLAC1/Mae1/Ssu1/TehA"/>
</dbReference>
<dbReference type="InterPro" id="IPR030185">
    <property type="entry name" value="Mae1"/>
</dbReference>
<accession>A0A9P4NY87</accession>
<dbReference type="PANTHER" id="PTHR31162:SF3">
    <property type="entry name" value="TRANSPORTER_MALIC ACID TRANSPORT PROTEIN, PUTATIVE-RELATED"/>
    <property type="match status" value="1"/>
</dbReference>
<name>A0A9P4NY87_9PEZI</name>